<dbReference type="InterPro" id="IPR004843">
    <property type="entry name" value="Calcineurin-like_PHP"/>
</dbReference>
<gene>
    <name evidence="6" type="ORF">AGERDE_LOCUS145</name>
</gene>
<evidence type="ECO:0000256" key="2">
    <source>
        <dbReference type="ARBA" id="ARBA00022692"/>
    </source>
</evidence>
<protein>
    <submittedName>
        <fullName evidence="6">5303_t:CDS:1</fullName>
    </submittedName>
</protein>
<evidence type="ECO:0000313" key="6">
    <source>
        <dbReference type="EMBL" id="CAG8433470.1"/>
    </source>
</evidence>
<dbReference type="GO" id="GO:0016020">
    <property type="term" value="C:membrane"/>
    <property type="evidence" value="ECO:0007669"/>
    <property type="project" value="UniProtKB-SubCell"/>
</dbReference>
<comment type="subcellular location">
    <subcellularLocation>
        <location evidence="1">Membrane</location>
        <topology evidence="1">Multi-pass membrane protein</topology>
    </subcellularLocation>
</comment>
<comment type="caution">
    <text evidence="6">The sequence shown here is derived from an EMBL/GenBank/DDBJ whole genome shotgun (WGS) entry which is preliminary data.</text>
</comment>
<evidence type="ECO:0000256" key="4">
    <source>
        <dbReference type="ARBA" id="ARBA00023136"/>
    </source>
</evidence>
<keyword evidence="2" id="KW-0812">Transmembrane</keyword>
<dbReference type="InterPro" id="IPR029052">
    <property type="entry name" value="Metallo-depent_PP-like"/>
</dbReference>
<dbReference type="AlphaFoldDB" id="A0A9N8UYU5"/>
<feature type="domain" description="Calcineurin-like phosphoesterase" evidence="5">
    <location>
        <begin position="61"/>
        <end position="238"/>
    </location>
</feature>
<keyword evidence="4" id="KW-0472">Membrane</keyword>
<evidence type="ECO:0000256" key="1">
    <source>
        <dbReference type="ARBA" id="ARBA00004141"/>
    </source>
</evidence>
<dbReference type="GO" id="GO:0006506">
    <property type="term" value="P:GPI anchor biosynthetic process"/>
    <property type="evidence" value="ECO:0007669"/>
    <property type="project" value="InterPro"/>
</dbReference>
<organism evidence="6 7">
    <name type="scientific">Ambispora gerdemannii</name>
    <dbReference type="NCBI Taxonomy" id="144530"/>
    <lineage>
        <taxon>Eukaryota</taxon>
        <taxon>Fungi</taxon>
        <taxon>Fungi incertae sedis</taxon>
        <taxon>Mucoromycota</taxon>
        <taxon>Glomeromycotina</taxon>
        <taxon>Glomeromycetes</taxon>
        <taxon>Archaeosporales</taxon>
        <taxon>Ambisporaceae</taxon>
        <taxon>Ambispora</taxon>
    </lineage>
</organism>
<dbReference type="GO" id="GO:0005783">
    <property type="term" value="C:endoplasmic reticulum"/>
    <property type="evidence" value="ECO:0007669"/>
    <property type="project" value="TreeGrafter"/>
</dbReference>
<dbReference type="GO" id="GO:0016787">
    <property type="term" value="F:hydrolase activity"/>
    <property type="evidence" value="ECO:0007669"/>
    <property type="project" value="InterPro"/>
</dbReference>
<dbReference type="Gene3D" id="3.60.21.10">
    <property type="match status" value="1"/>
</dbReference>
<dbReference type="SUPFAM" id="SSF56300">
    <property type="entry name" value="Metallo-dependent phosphatases"/>
    <property type="match status" value="1"/>
</dbReference>
<evidence type="ECO:0000256" key="3">
    <source>
        <dbReference type="ARBA" id="ARBA00022989"/>
    </source>
</evidence>
<dbReference type="InterPro" id="IPR033308">
    <property type="entry name" value="PGAP5/Cdc1/Ted1"/>
</dbReference>
<accession>A0A9N8UYU5</accession>
<name>A0A9N8UYU5_9GLOM</name>
<dbReference type="Pfam" id="PF00149">
    <property type="entry name" value="Metallophos"/>
    <property type="match status" value="1"/>
</dbReference>
<proteinExistence type="predicted"/>
<keyword evidence="3" id="KW-1133">Transmembrane helix</keyword>
<dbReference type="OrthoDB" id="2438637at2759"/>
<keyword evidence="7" id="KW-1185">Reference proteome</keyword>
<reference evidence="6" key="1">
    <citation type="submission" date="2021-06" db="EMBL/GenBank/DDBJ databases">
        <authorList>
            <person name="Kallberg Y."/>
            <person name="Tangrot J."/>
            <person name="Rosling A."/>
        </authorList>
    </citation>
    <scope>NUCLEOTIDE SEQUENCE</scope>
    <source>
        <strain evidence="6">MT106</strain>
    </source>
</reference>
<sequence length="266" mass="30182">MSMAGVEGMGDYCLLDQSIAKPIHMLLIADPRTLNEFVLERTGKTGIFQEFPQNMYMRKNWQNIQKALLPDAVMILGDLINEGRKWDNVKWELAIHRFNIIFMQTPSLKQAPVFYLAGNQDIGFGNNNVSYEAYNRFRTVFGKTNYSLKIGNHSIIALDTVTLSGKNENLSLEATHLIEGLKMDSNKAPRILFTHTPLYRPPNTDCGPPRQNNRHILDESISTLILENVRPKLVFSGDAYNDCEIRHKSVDAVEITVNSFNFAMVS</sequence>
<evidence type="ECO:0000313" key="7">
    <source>
        <dbReference type="Proteomes" id="UP000789831"/>
    </source>
</evidence>
<dbReference type="PANTHER" id="PTHR13315:SF4">
    <property type="entry name" value="METALLOPHOSPHOESTERASE, ISOFORM E"/>
    <property type="match status" value="1"/>
</dbReference>
<evidence type="ECO:0000259" key="5">
    <source>
        <dbReference type="Pfam" id="PF00149"/>
    </source>
</evidence>
<dbReference type="EMBL" id="CAJVPL010000006">
    <property type="protein sequence ID" value="CAG8433470.1"/>
    <property type="molecule type" value="Genomic_DNA"/>
</dbReference>
<dbReference type="Proteomes" id="UP000789831">
    <property type="component" value="Unassembled WGS sequence"/>
</dbReference>
<dbReference type="PANTHER" id="PTHR13315">
    <property type="entry name" value="METALLO PHOSPHOESTERASE RELATED"/>
    <property type="match status" value="1"/>
</dbReference>